<name>A0ACC4BRP6_POPAL</name>
<keyword evidence="2" id="KW-1185">Reference proteome</keyword>
<evidence type="ECO:0000313" key="1">
    <source>
        <dbReference type="EMBL" id="KAL3581293.1"/>
    </source>
</evidence>
<reference evidence="1 2" key="1">
    <citation type="journal article" date="2024" name="Plant Biotechnol. J.">
        <title>Genome and CRISPR/Cas9 system of a widespread forest tree (Populus alba) in the world.</title>
        <authorList>
            <person name="Liu Y.J."/>
            <person name="Jiang P.F."/>
            <person name="Han X.M."/>
            <person name="Li X.Y."/>
            <person name="Wang H.M."/>
            <person name="Wang Y.J."/>
            <person name="Wang X.X."/>
            <person name="Zeng Q.Y."/>
        </authorList>
    </citation>
    <scope>NUCLEOTIDE SEQUENCE [LARGE SCALE GENOMIC DNA]</scope>
    <source>
        <strain evidence="2">cv. PAL-ZL1</strain>
    </source>
</reference>
<protein>
    <submittedName>
        <fullName evidence="1">Uncharacterized protein</fullName>
    </submittedName>
</protein>
<dbReference type="EMBL" id="RCHU02000008">
    <property type="protein sequence ID" value="KAL3581293.1"/>
    <property type="molecule type" value="Genomic_DNA"/>
</dbReference>
<comment type="caution">
    <text evidence="1">The sequence shown here is derived from an EMBL/GenBank/DDBJ whole genome shotgun (WGS) entry which is preliminary data.</text>
</comment>
<accession>A0ACC4BRP6</accession>
<organism evidence="1 2">
    <name type="scientific">Populus alba</name>
    <name type="common">White poplar</name>
    <dbReference type="NCBI Taxonomy" id="43335"/>
    <lineage>
        <taxon>Eukaryota</taxon>
        <taxon>Viridiplantae</taxon>
        <taxon>Streptophyta</taxon>
        <taxon>Embryophyta</taxon>
        <taxon>Tracheophyta</taxon>
        <taxon>Spermatophyta</taxon>
        <taxon>Magnoliopsida</taxon>
        <taxon>eudicotyledons</taxon>
        <taxon>Gunneridae</taxon>
        <taxon>Pentapetalae</taxon>
        <taxon>rosids</taxon>
        <taxon>fabids</taxon>
        <taxon>Malpighiales</taxon>
        <taxon>Salicaceae</taxon>
        <taxon>Saliceae</taxon>
        <taxon>Populus</taxon>
    </lineage>
</organism>
<dbReference type="Proteomes" id="UP000309997">
    <property type="component" value="Unassembled WGS sequence"/>
</dbReference>
<proteinExistence type="predicted"/>
<sequence>MFFNTSKELIQGFFQLDNTLTKKSLPTRQNLRSKSLFWFGSSCLNVKKQRSIVKARKGQEVGELFGGKEGFYEEERSNARRR</sequence>
<gene>
    <name evidence="1" type="ORF">D5086_015625</name>
</gene>
<evidence type="ECO:0000313" key="2">
    <source>
        <dbReference type="Proteomes" id="UP000309997"/>
    </source>
</evidence>